<dbReference type="EC" id="1.1.1.22" evidence="3 7"/>
<keyword evidence="4 7" id="KW-0560">Oxidoreductase</keyword>
<comment type="similarity">
    <text evidence="2 7">Belongs to the UDP-glucose/GDP-mannose dehydrogenase family.</text>
</comment>
<dbReference type="Gene3D" id="3.40.50.720">
    <property type="entry name" value="NAD(P)-binding Rossmann-like Domain"/>
    <property type="match status" value="2"/>
</dbReference>
<dbReference type="NCBIfam" id="TIGR03026">
    <property type="entry name" value="NDP-sugDHase"/>
    <property type="match status" value="1"/>
</dbReference>
<dbReference type="AlphaFoldDB" id="A0A7C4YQL9"/>
<evidence type="ECO:0000259" key="11">
    <source>
        <dbReference type="SMART" id="SM00984"/>
    </source>
</evidence>
<evidence type="ECO:0000256" key="1">
    <source>
        <dbReference type="ARBA" id="ARBA00004701"/>
    </source>
</evidence>
<comment type="pathway">
    <text evidence="1">Nucleotide-sugar biosynthesis; UDP-alpha-D-glucuronate biosynthesis; UDP-alpha-D-glucuronate from UDP-alpha-D-glucose: step 1/1.</text>
</comment>
<dbReference type="SUPFAM" id="SSF51735">
    <property type="entry name" value="NAD(P)-binding Rossmann-fold domains"/>
    <property type="match status" value="1"/>
</dbReference>
<keyword evidence="5 7" id="KW-0520">NAD</keyword>
<dbReference type="Pfam" id="PF03720">
    <property type="entry name" value="UDPG_MGDP_dh_C"/>
    <property type="match status" value="1"/>
</dbReference>
<feature type="binding site" evidence="10">
    <location>
        <position position="86"/>
    </location>
    <ligand>
        <name>NAD(+)</name>
        <dbReference type="ChEBI" id="CHEBI:57540"/>
    </ligand>
</feature>
<organism evidence="12">
    <name type="scientific">candidate division WOR-3 bacterium</name>
    <dbReference type="NCBI Taxonomy" id="2052148"/>
    <lineage>
        <taxon>Bacteria</taxon>
        <taxon>Bacteria division WOR-3</taxon>
    </lineage>
</organism>
<dbReference type="GO" id="GO:0003979">
    <property type="term" value="F:UDP-glucose 6-dehydrogenase activity"/>
    <property type="evidence" value="ECO:0007669"/>
    <property type="project" value="UniProtKB-EC"/>
</dbReference>
<reference evidence="12" key="1">
    <citation type="journal article" date="2020" name="mSystems">
        <title>Genome- and Community-Level Interaction Insights into Carbon Utilization and Element Cycling Functions of Hydrothermarchaeota in Hydrothermal Sediment.</title>
        <authorList>
            <person name="Zhou Z."/>
            <person name="Liu Y."/>
            <person name="Xu W."/>
            <person name="Pan J."/>
            <person name="Luo Z.H."/>
            <person name="Li M."/>
        </authorList>
    </citation>
    <scope>NUCLEOTIDE SEQUENCE [LARGE SCALE GENOMIC DNA]</scope>
    <source>
        <strain evidence="12">SpSt-780</strain>
    </source>
</reference>
<feature type="domain" description="UDP-glucose/GDP-mannose dehydrogenase C-terminal" evidence="11">
    <location>
        <begin position="313"/>
        <end position="414"/>
    </location>
</feature>
<feature type="binding site" evidence="10">
    <location>
        <position position="327"/>
    </location>
    <ligand>
        <name>NAD(+)</name>
        <dbReference type="ChEBI" id="CHEBI:57540"/>
    </ligand>
</feature>
<accession>A0A7C4YQL9</accession>
<evidence type="ECO:0000256" key="8">
    <source>
        <dbReference type="PIRSR" id="PIRSR500134-1"/>
    </source>
</evidence>
<dbReference type="PIRSF" id="PIRSF000124">
    <property type="entry name" value="UDPglc_GDPman_dh"/>
    <property type="match status" value="1"/>
</dbReference>
<feature type="binding site" evidence="9">
    <location>
        <position position="257"/>
    </location>
    <ligand>
        <name>substrate</name>
    </ligand>
</feature>
<evidence type="ECO:0000256" key="6">
    <source>
        <dbReference type="ARBA" id="ARBA00047473"/>
    </source>
</evidence>
<dbReference type="PANTHER" id="PTHR43750:SF3">
    <property type="entry name" value="UDP-GLUCOSE 6-DEHYDROGENASE TUAD"/>
    <property type="match status" value="1"/>
</dbReference>
<dbReference type="SUPFAM" id="SSF48179">
    <property type="entry name" value="6-phosphogluconate dehydrogenase C-terminal domain-like"/>
    <property type="match status" value="1"/>
</dbReference>
<feature type="binding site" evidence="9">
    <location>
        <begin position="249"/>
        <end position="253"/>
    </location>
    <ligand>
        <name>substrate</name>
    </ligand>
</feature>
<feature type="binding site" evidence="9">
    <location>
        <begin position="152"/>
        <end position="155"/>
    </location>
    <ligand>
        <name>substrate</name>
    </ligand>
</feature>
<dbReference type="InterPro" id="IPR014026">
    <property type="entry name" value="UDP-Glc/GDP-Man_DH_dimer"/>
</dbReference>
<dbReference type="InterPro" id="IPR008927">
    <property type="entry name" value="6-PGluconate_DH-like_C_sf"/>
</dbReference>
<proteinExistence type="inferred from homology"/>
<dbReference type="Gene3D" id="1.20.5.100">
    <property type="entry name" value="Cytochrome c1, transmembrane anchor, C-terminal"/>
    <property type="match status" value="1"/>
</dbReference>
<feature type="binding site" evidence="10">
    <location>
        <position position="263"/>
    </location>
    <ligand>
        <name>NAD(+)</name>
        <dbReference type="ChEBI" id="CHEBI:57540"/>
    </ligand>
</feature>
<feature type="binding site" evidence="10">
    <location>
        <position position="30"/>
    </location>
    <ligand>
        <name>NAD(+)</name>
        <dbReference type="ChEBI" id="CHEBI:57540"/>
    </ligand>
</feature>
<comment type="catalytic activity">
    <reaction evidence="6 7">
        <text>UDP-alpha-D-glucose + 2 NAD(+) + H2O = UDP-alpha-D-glucuronate + 2 NADH + 3 H(+)</text>
        <dbReference type="Rhea" id="RHEA:23596"/>
        <dbReference type="ChEBI" id="CHEBI:15377"/>
        <dbReference type="ChEBI" id="CHEBI:15378"/>
        <dbReference type="ChEBI" id="CHEBI:57540"/>
        <dbReference type="ChEBI" id="CHEBI:57945"/>
        <dbReference type="ChEBI" id="CHEBI:58052"/>
        <dbReference type="ChEBI" id="CHEBI:58885"/>
        <dbReference type="EC" id="1.1.1.22"/>
    </reaction>
</comment>
<feature type="binding site" evidence="10">
    <location>
        <position position="121"/>
    </location>
    <ligand>
        <name>NAD(+)</name>
        <dbReference type="ChEBI" id="CHEBI:57540"/>
    </ligand>
</feature>
<dbReference type="PIRSF" id="PIRSF500134">
    <property type="entry name" value="UDPglc_DH_bac"/>
    <property type="match status" value="1"/>
</dbReference>
<name>A0A7C4YQL9_UNCW3</name>
<dbReference type="InterPro" id="IPR001732">
    <property type="entry name" value="UDP-Glc/GDP-Man_DH_N"/>
</dbReference>
<evidence type="ECO:0000256" key="10">
    <source>
        <dbReference type="PIRSR" id="PIRSR500134-3"/>
    </source>
</evidence>
<feature type="binding site" evidence="9">
    <location>
        <position position="204"/>
    </location>
    <ligand>
        <name>substrate</name>
    </ligand>
</feature>
<dbReference type="Pfam" id="PF00984">
    <property type="entry name" value="UDPG_MGDP_dh"/>
    <property type="match status" value="1"/>
</dbReference>
<evidence type="ECO:0000256" key="9">
    <source>
        <dbReference type="PIRSR" id="PIRSR500134-2"/>
    </source>
</evidence>
<evidence type="ECO:0000256" key="3">
    <source>
        <dbReference type="ARBA" id="ARBA00012954"/>
    </source>
</evidence>
<dbReference type="UniPathway" id="UPA00038">
    <property type="reaction ID" value="UER00491"/>
</dbReference>
<dbReference type="InterPro" id="IPR028357">
    <property type="entry name" value="UDPglc_DH_bac"/>
</dbReference>
<dbReference type="InterPro" id="IPR014027">
    <property type="entry name" value="UDP-Glc/GDP-Man_DH_C"/>
</dbReference>
<comment type="caution">
    <text evidence="12">The sequence shown here is derived from an EMBL/GenBank/DDBJ whole genome shotgun (WGS) entry which is preliminary data.</text>
</comment>
<evidence type="ECO:0000256" key="2">
    <source>
        <dbReference type="ARBA" id="ARBA00006601"/>
    </source>
</evidence>
<dbReference type="SMART" id="SM00984">
    <property type="entry name" value="UDPG_MGDP_dh_C"/>
    <property type="match status" value="1"/>
</dbReference>
<gene>
    <name evidence="12" type="ORF">ENV67_00500</name>
</gene>
<dbReference type="InterPro" id="IPR036220">
    <property type="entry name" value="UDP-Glc/GDP-Man_DH_C_sf"/>
</dbReference>
<evidence type="ECO:0000256" key="5">
    <source>
        <dbReference type="ARBA" id="ARBA00023027"/>
    </source>
</evidence>
<evidence type="ECO:0000256" key="4">
    <source>
        <dbReference type="ARBA" id="ARBA00023002"/>
    </source>
</evidence>
<dbReference type="Pfam" id="PF03721">
    <property type="entry name" value="UDPG_MGDP_dh_N"/>
    <property type="match status" value="1"/>
</dbReference>
<dbReference type="InterPro" id="IPR017476">
    <property type="entry name" value="UDP-Glc/GDP-Man"/>
</dbReference>
<sequence>MNISIIGVGYVGLVTGACFAKLGHKVICMDEDLRKIKILKKGDVPFYEPGLKELISEVKNKGFISFTTNIKEAINNSDVIFICVGTPATDDGSADLSAVEKVAAQIGINLNKYRLIVEKSTVPVQTGAKIKRTIELMIKKNVDFDVASNPEFLREGTAIKDFLYPDRIIIGVENERSEKILRDIYKGIDAPILVTSVQSAEIIKHASNSFLATKISFINAVSVICERTGADVKEVAYGMGLDKRIGPDFLNAGIGFGGSCFPKDLKAFIKIAESLGYNFGLLKEVLKINEEAREDFVKKIEDILWNLKDKKIVVMGLSFKPDTDDIRDAPSITIVGKLIEKGAKIFAYDPQGMRKFKELFPNINYIKDFYKDIVDADAIVFLTEWEEFKEIDLKRIKNLMKTPVIIDGRNIFEPDKLKEMGFIYKCVGRG</sequence>
<evidence type="ECO:0000313" key="12">
    <source>
        <dbReference type="EMBL" id="HGW91008.1"/>
    </source>
</evidence>
<dbReference type="PANTHER" id="PTHR43750">
    <property type="entry name" value="UDP-GLUCOSE 6-DEHYDROGENASE TUAD"/>
    <property type="match status" value="1"/>
</dbReference>
<feature type="binding site" evidence="10">
    <location>
        <position position="155"/>
    </location>
    <ligand>
        <name>NAD(+)</name>
        <dbReference type="ChEBI" id="CHEBI:57540"/>
    </ligand>
</feature>
<feature type="binding site" evidence="10">
    <location>
        <position position="35"/>
    </location>
    <ligand>
        <name>NAD(+)</name>
        <dbReference type="ChEBI" id="CHEBI:57540"/>
    </ligand>
</feature>
<dbReference type="GO" id="GO:0006065">
    <property type="term" value="P:UDP-glucuronate biosynthetic process"/>
    <property type="evidence" value="ECO:0007669"/>
    <property type="project" value="UniProtKB-UniPathway"/>
</dbReference>
<dbReference type="GO" id="GO:0000271">
    <property type="term" value="P:polysaccharide biosynthetic process"/>
    <property type="evidence" value="ECO:0007669"/>
    <property type="project" value="InterPro"/>
</dbReference>
<dbReference type="EMBL" id="DTHG01000005">
    <property type="protein sequence ID" value="HGW91008.1"/>
    <property type="molecule type" value="Genomic_DNA"/>
</dbReference>
<dbReference type="InterPro" id="IPR036291">
    <property type="entry name" value="NAD(P)-bd_dom_sf"/>
</dbReference>
<dbReference type="SUPFAM" id="SSF52413">
    <property type="entry name" value="UDP-glucose/GDP-mannose dehydrogenase C-terminal domain"/>
    <property type="match status" value="1"/>
</dbReference>
<feature type="active site" description="Nucleophile" evidence="8">
    <location>
        <position position="260"/>
    </location>
</feature>
<evidence type="ECO:0000256" key="7">
    <source>
        <dbReference type="PIRNR" id="PIRNR000124"/>
    </source>
</evidence>
<dbReference type="GO" id="GO:0051287">
    <property type="term" value="F:NAD binding"/>
    <property type="evidence" value="ECO:0007669"/>
    <property type="project" value="InterPro"/>
</dbReference>
<protein>
    <recommendedName>
        <fullName evidence="3 7">UDP-glucose 6-dehydrogenase</fullName>
        <ecNumber evidence="3 7">1.1.1.22</ecNumber>
    </recommendedName>
</protein>
<feature type="binding site" evidence="9">
    <location>
        <position position="320"/>
    </location>
    <ligand>
        <name>substrate</name>
    </ligand>
</feature>